<protein>
    <submittedName>
        <fullName evidence="2">Uncharacterized protein</fullName>
    </submittedName>
</protein>
<dbReference type="AlphaFoldDB" id="A0AA41R0H3"/>
<evidence type="ECO:0000313" key="2">
    <source>
        <dbReference type="EMBL" id="MCJ8499852.1"/>
    </source>
</evidence>
<comment type="caution">
    <text evidence="2">The sequence shown here is derived from an EMBL/GenBank/DDBJ whole genome shotgun (WGS) entry which is preliminary data.</text>
</comment>
<accession>A0AA41R0H3</accession>
<evidence type="ECO:0000256" key="1">
    <source>
        <dbReference type="SAM" id="MobiDB-lite"/>
    </source>
</evidence>
<sequence>MPLYIALSKPAWQIMMGPKANPTSEGKTNNSIESAFPKSGPSIYSKTVRQLGERADRLRRCNSFLAILTGAERVQVINGLAYSVGDSEVNLQFMEQGRTK</sequence>
<evidence type="ECO:0000313" key="3">
    <source>
        <dbReference type="Proteomes" id="UP001165427"/>
    </source>
</evidence>
<feature type="compositionally biased region" description="Polar residues" evidence="1">
    <location>
        <begin position="21"/>
        <end position="33"/>
    </location>
</feature>
<dbReference type="Proteomes" id="UP001165427">
    <property type="component" value="Unassembled WGS sequence"/>
</dbReference>
<organism evidence="2 3">
    <name type="scientific">Desulfatitalea alkaliphila</name>
    <dbReference type="NCBI Taxonomy" id="2929485"/>
    <lineage>
        <taxon>Bacteria</taxon>
        <taxon>Pseudomonadati</taxon>
        <taxon>Thermodesulfobacteriota</taxon>
        <taxon>Desulfobacteria</taxon>
        <taxon>Desulfobacterales</taxon>
        <taxon>Desulfosarcinaceae</taxon>
        <taxon>Desulfatitalea</taxon>
    </lineage>
</organism>
<dbReference type="EMBL" id="JALJRB010000003">
    <property type="protein sequence ID" value="MCJ8499852.1"/>
    <property type="molecule type" value="Genomic_DNA"/>
</dbReference>
<proteinExistence type="predicted"/>
<name>A0AA41R0H3_9BACT</name>
<feature type="region of interest" description="Disordered" evidence="1">
    <location>
        <begin position="18"/>
        <end position="38"/>
    </location>
</feature>
<keyword evidence="3" id="KW-1185">Reference proteome</keyword>
<reference evidence="2" key="1">
    <citation type="submission" date="2022-04" db="EMBL/GenBank/DDBJ databases">
        <title>Desulfatitalea alkaliphila sp. nov., a novel anaerobic sulfate-reducing bacterium isolated from terrestrial mud volcano, Taman Peninsula, Russia.</title>
        <authorList>
            <person name="Khomyakova M.A."/>
            <person name="Merkel A.Y."/>
            <person name="Slobodkin A.I."/>
        </authorList>
    </citation>
    <scope>NUCLEOTIDE SEQUENCE</scope>
    <source>
        <strain evidence="2">M08but</strain>
    </source>
</reference>
<dbReference type="RefSeq" id="WP_246903421.1">
    <property type="nucleotide sequence ID" value="NZ_JALJRB010000003.1"/>
</dbReference>
<gene>
    <name evidence="2" type="ORF">MRX98_04645</name>
</gene>